<sequence length="465" mass="50262">MSPAHRILTPVAAPAHADAPERGGIHAWHAAPKTVADTGIDTSILVALAMKAAYLHRNVTLTQLAETLRLPAAVLNEIAALAVRERMMEVAHRGANDLDVRFRLTDGGYARAAEFVARCSYVGPAPVTLQAYVEAVQQHSIKHTSVSKADVTAALRDLTIPPSLLDEAGVALNAGRALMMYGPAGSGKTYLAQRLGSLLPGAVPVPHAIAVAGEIIQVFDPMVHVPFEASEGQMARRPLDRRWTICHRPAVLSGGELTLSMLDLRYDPASGFYQAPPHMKANNGIYIVDDLGRQIVGVTELLNRWIVPLDRGVDMFTLQTGVRFTVPFDVWPVFSTNLEPGQLCDDAFLRRLGCKLFVGPLNTEDYREVYARAGHDLGLHTPPAVADYLVESLHPAGGMPLLACIPRDLLLLVASKVHYHGDPPVVTEEALRQAWHSYFGSYADAGAEYPPTVAMGWKGKPLAAT</sequence>
<gene>
    <name evidence="2" type="ORF">P3W85_19475</name>
</gene>
<comment type="caution">
    <text evidence="2">The sequence shown here is derived from an EMBL/GenBank/DDBJ whole genome shotgun (WGS) entry which is preliminary data.</text>
</comment>
<protein>
    <submittedName>
        <fullName evidence="2">ATP-binding protein</fullName>
    </submittedName>
</protein>
<keyword evidence="2" id="KW-0067">ATP-binding</keyword>
<evidence type="ECO:0000313" key="2">
    <source>
        <dbReference type="EMBL" id="MDF3835124.1"/>
    </source>
</evidence>
<organism evidence="2 3">
    <name type="scientific">Cupriavidus basilensis</name>
    <dbReference type="NCBI Taxonomy" id="68895"/>
    <lineage>
        <taxon>Bacteria</taxon>
        <taxon>Pseudomonadati</taxon>
        <taxon>Pseudomonadota</taxon>
        <taxon>Betaproteobacteria</taxon>
        <taxon>Burkholderiales</taxon>
        <taxon>Burkholderiaceae</taxon>
        <taxon>Cupriavidus</taxon>
    </lineage>
</organism>
<dbReference type="SMART" id="SM00382">
    <property type="entry name" value="AAA"/>
    <property type="match status" value="1"/>
</dbReference>
<dbReference type="Proteomes" id="UP001216674">
    <property type="component" value="Unassembled WGS sequence"/>
</dbReference>
<accession>A0ABT6AR76</accession>
<evidence type="ECO:0000313" key="3">
    <source>
        <dbReference type="Proteomes" id="UP001216674"/>
    </source>
</evidence>
<feature type="domain" description="AAA+ ATPase" evidence="1">
    <location>
        <begin position="174"/>
        <end position="362"/>
    </location>
</feature>
<reference evidence="2 3" key="1">
    <citation type="submission" date="2023-03" db="EMBL/GenBank/DDBJ databases">
        <title>Draft assemblies of triclosan tolerant bacteria isolated from returned activated sludge.</title>
        <authorList>
            <person name="Van Hamelsveld S."/>
        </authorList>
    </citation>
    <scope>NUCLEOTIDE SEQUENCE [LARGE SCALE GENOMIC DNA]</scope>
    <source>
        <strain evidence="2 3">GW210010_S58</strain>
    </source>
</reference>
<evidence type="ECO:0000259" key="1">
    <source>
        <dbReference type="SMART" id="SM00382"/>
    </source>
</evidence>
<dbReference type="Gene3D" id="3.40.50.300">
    <property type="entry name" value="P-loop containing nucleotide triphosphate hydrolases"/>
    <property type="match status" value="1"/>
</dbReference>
<dbReference type="GO" id="GO:0005524">
    <property type="term" value="F:ATP binding"/>
    <property type="evidence" value="ECO:0007669"/>
    <property type="project" value="UniProtKB-KW"/>
</dbReference>
<dbReference type="InterPro" id="IPR027417">
    <property type="entry name" value="P-loop_NTPase"/>
</dbReference>
<dbReference type="InterPro" id="IPR000523">
    <property type="entry name" value="Mg_chelatse_chII-like_cat_dom"/>
</dbReference>
<dbReference type="Pfam" id="PF01078">
    <property type="entry name" value="Mg_chelatase"/>
    <property type="match status" value="1"/>
</dbReference>
<dbReference type="EMBL" id="JARJLM010000327">
    <property type="protein sequence ID" value="MDF3835124.1"/>
    <property type="molecule type" value="Genomic_DNA"/>
</dbReference>
<dbReference type="SUPFAM" id="SSF52540">
    <property type="entry name" value="P-loop containing nucleoside triphosphate hydrolases"/>
    <property type="match status" value="1"/>
</dbReference>
<proteinExistence type="predicted"/>
<keyword evidence="3" id="KW-1185">Reference proteome</keyword>
<dbReference type="InterPro" id="IPR003593">
    <property type="entry name" value="AAA+_ATPase"/>
</dbReference>
<keyword evidence="2" id="KW-0547">Nucleotide-binding</keyword>
<name>A0ABT6AR76_9BURK</name>